<dbReference type="AlphaFoldDB" id="A0A448X5F5"/>
<comment type="caution">
    <text evidence="1">The sequence shown here is derived from an EMBL/GenBank/DDBJ whole genome shotgun (WGS) entry which is preliminary data.</text>
</comment>
<dbReference type="EMBL" id="CAAALY010095838">
    <property type="protein sequence ID" value="VEL28546.1"/>
    <property type="molecule type" value="Genomic_DNA"/>
</dbReference>
<gene>
    <name evidence="1" type="ORF">PXEA_LOCUS21986</name>
</gene>
<organism evidence="1 2">
    <name type="scientific">Protopolystoma xenopodis</name>
    <dbReference type="NCBI Taxonomy" id="117903"/>
    <lineage>
        <taxon>Eukaryota</taxon>
        <taxon>Metazoa</taxon>
        <taxon>Spiralia</taxon>
        <taxon>Lophotrochozoa</taxon>
        <taxon>Platyhelminthes</taxon>
        <taxon>Monogenea</taxon>
        <taxon>Polyopisthocotylea</taxon>
        <taxon>Polystomatidea</taxon>
        <taxon>Polystomatidae</taxon>
        <taxon>Protopolystoma</taxon>
    </lineage>
</organism>
<evidence type="ECO:0000313" key="1">
    <source>
        <dbReference type="EMBL" id="VEL28546.1"/>
    </source>
</evidence>
<evidence type="ECO:0000313" key="2">
    <source>
        <dbReference type="Proteomes" id="UP000784294"/>
    </source>
</evidence>
<sequence length="92" mass="10086">MFIYISLFAATCITKHPAHSTKEPCSISVSRHATPEPRKKVNVALDPGLREPGVYSTHSRKSFAMTSPLLPAVIVGKPSIKNVVHISCPYDR</sequence>
<accession>A0A448X5F5</accession>
<reference evidence="1" key="1">
    <citation type="submission" date="2018-11" db="EMBL/GenBank/DDBJ databases">
        <authorList>
            <consortium name="Pathogen Informatics"/>
        </authorList>
    </citation>
    <scope>NUCLEOTIDE SEQUENCE</scope>
</reference>
<dbReference type="Proteomes" id="UP000784294">
    <property type="component" value="Unassembled WGS sequence"/>
</dbReference>
<name>A0A448X5F5_9PLAT</name>
<proteinExistence type="predicted"/>
<keyword evidence="2" id="KW-1185">Reference proteome</keyword>
<protein>
    <submittedName>
        <fullName evidence="1">Uncharacterized protein</fullName>
    </submittedName>
</protein>